<keyword evidence="12" id="KW-1185">Reference proteome</keyword>
<reference evidence="11" key="1">
    <citation type="submission" date="2021-03" db="EMBL/GenBank/DDBJ databases">
        <title>Comparative genomics and phylogenomic investigation of the class Geoglossomycetes provide insights into ecological specialization and systematics.</title>
        <authorList>
            <person name="Melie T."/>
            <person name="Pirro S."/>
            <person name="Miller A.N."/>
            <person name="Quandt A."/>
        </authorList>
    </citation>
    <scope>NUCLEOTIDE SEQUENCE</scope>
    <source>
        <strain evidence="11">GBOQ0MN5Z8</strain>
    </source>
</reference>
<dbReference type="FunFam" id="2.40.50.140:FF:000174">
    <property type="entry name" value="DNA replication licensing factor mcm10"/>
    <property type="match status" value="1"/>
</dbReference>
<feature type="region of interest" description="Disordered" evidence="8">
    <location>
        <begin position="613"/>
        <end position="635"/>
    </location>
</feature>
<proteinExistence type="inferred from homology"/>
<protein>
    <recommendedName>
        <fullName evidence="13">Zinc finger Mcm10/DnaG-type domain-containing protein</fullName>
    </recommendedName>
</protein>
<evidence type="ECO:0000256" key="2">
    <source>
        <dbReference type="ARBA" id="ARBA00009679"/>
    </source>
</evidence>
<evidence type="ECO:0000256" key="7">
    <source>
        <dbReference type="ARBA" id="ARBA00023242"/>
    </source>
</evidence>
<feature type="region of interest" description="Disordered" evidence="8">
    <location>
        <begin position="333"/>
        <end position="389"/>
    </location>
</feature>
<feature type="region of interest" description="Disordered" evidence="8">
    <location>
        <begin position="1"/>
        <end position="54"/>
    </location>
</feature>
<comment type="caution">
    <text evidence="11">The sequence shown here is derived from an EMBL/GenBank/DDBJ whole genome shotgun (WGS) entry which is preliminary data.</text>
</comment>
<name>A0A9P8L431_9PEZI</name>
<dbReference type="Proteomes" id="UP000698800">
    <property type="component" value="Unassembled WGS sequence"/>
</dbReference>
<feature type="compositionally biased region" description="Low complexity" evidence="8">
    <location>
        <begin position="115"/>
        <end position="135"/>
    </location>
</feature>
<keyword evidence="4" id="KW-0479">Metal-binding</keyword>
<evidence type="ECO:0000256" key="5">
    <source>
        <dbReference type="ARBA" id="ARBA00022771"/>
    </source>
</evidence>
<feature type="domain" description="Zinc finger Mcm10/DnaG-type" evidence="9">
    <location>
        <begin position="544"/>
        <end position="589"/>
    </location>
</feature>
<evidence type="ECO:0008006" key="13">
    <source>
        <dbReference type="Google" id="ProtNLM"/>
    </source>
</evidence>
<dbReference type="Pfam" id="PF09329">
    <property type="entry name" value="zf-primase"/>
    <property type="match status" value="1"/>
</dbReference>
<dbReference type="GO" id="GO:0043596">
    <property type="term" value="C:nuclear replication fork"/>
    <property type="evidence" value="ECO:0007669"/>
    <property type="project" value="TreeGrafter"/>
</dbReference>
<evidence type="ECO:0000313" key="12">
    <source>
        <dbReference type="Proteomes" id="UP000698800"/>
    </source>
</evidence>
<comment type="subcellular location">
    <subcellularLocation>
        <location evidence="1">Nucleus</location>
    </subcellularLocation>
</comment>
<evidence type="ECO:0000256" key="4">
    <source>
        <dbReference type="ARBA" id="ARBA00022723"/>
    </source>
</evidence>
<dbReference type="InterPro" id="IPR055065">
    <property type="entry name" value="OB_MCM10"/>
</dbReference>
<dbReference type="GO" id="GO:0003688">
    <property type="term" value="F:DNA replication origin binding"/>
    <property type="evidence" value="ECO:0007669"/>
    <property type="project" value="TreeGrafter"/>
</dbReference>
<comment type="similarity">
    <text evidence="2">Belongs to the MCM10 family.</text>
</comment>
<feature type="compositionally biased region" description="Acidic residues" evidence="8">
    <location>
        <begin position="837"/>
        <end position="863"/>
    </location>
</feature>
<evidence type="ECO:0000256" key="6">
    <source>
        <dbReference type="ARBA" id="ARBA00022833"/>
    </source>
</evidence>
<keyword evidence="6" id="KW-0862">Zinc</keyword>
<evidence type="ECO:0000256" key="1">
    <source>
        <dbReference type="ARBA" id="ARBA00004123"/>
    </source>
</evidence>
<dbReference type="InterPro" id="IPR015408">
    <property type="entry name" value="Znf_Mcm10/DnaG"/>
</dbReference>
<feature type="region of interest" description="Disordered" evidence="8">
    <location>
        <begin position="97"/>
        <end position="228"/>
    </location>
</feature>
<dbReference type="AlphaFoldDB" id="A0A9P8L431"/>
<feature type="compositionally biased region" description="Polar residues" evidence="8">
    <location>
        <begin position="761"/>
        <end position="774"/>
    </location>
</feature>
<dbReference type="EMBL" id="JAGHQL010000048">
    <property type="protein sequence ID" value="KAH0542707.1"/>
    <property type="molecule type" value="Genomic_DNA"/>
</dbReference>
<feature type="compositionally biased region" description="Polar residues" evidence="8">
    <location>
        <begin position="375"/>
        <end position="385"/>
    </location>
</feature>
<feature type="compositionally biased region" description="Basic and acidic residues" evidence="8">
    <location>
        <begin position="451"/>
        <end position="460"/>
    </location>
</feature>
<feature type="compositionally biased region" description="Low complexity" evidence="8">
    <location>
        <begin position="336"/>
        <end position="359"/>
    </location>
</feature>
<dbReference type="GO" id="GO:0008270">
    <property type="term" value="F:zinc ion binding"/>
    <property type="evidence" value="ECO:0007669"/>
    <property type="project" value="UniProtKB-KW"/>
</dbReference>
<accession>A0A9P8L431</accession>
<dbReference type="InterPro" id="IPR012340">
    <property type="entry name" value="NA-bd_OB-fold"/>
</dbReference>
<gene>
    <name evidence="11" type="ORF">FGG08_002942</name>
</gene>
<keyword evidence="7" id="KW-0539">Nucleus</keyword>
<keyword evidence="3" id="KW-0235">DNA replication</keyword>
<feature type="compositionally biased region" description="Basic and acidic residues" evidence="8">
    <location>
        <begin position="804"/>
        <end position="827"/>
    </location>
</feature>
<evidence type="ECO:0000256" key="3">
    <source>
        <dbReference type="ARBA" id="ARBA00022705"/>
    </source>
</evidence>
<feature type="region of interest" description="Disordered" evidence="8">
    <location>
        <begin position="795"/>
        <end position="863"/>
    </location>
</feature>
<keyword evidence="5" id="KW-0863">Zinc-finger</keyword>
<evidence type="ECO:0000259" key="9">
    <source>
        <dbReference type="Pfam" id="PF09329"/>
    </source>
</evidence>
<feature type="domain" description="MCM10 OB-fold" evidence="10">
    <location>
        <begin position="391"/>
        <end position="531"/>
    </location>
</feature>
<dbReference type="InterPro" id="IPR040184">
    <property type="entry name" value="Mcm10"/>
</dbReference>
<organism evidence="11 12">
    <name type="scientific">Glutinoglossum americanum</name>
    <dbReference type="NCBI Taxonomy" id="1670608"/>
    <lineage>
        <taxon>Eukaryota</taxon>
        <taxon>Fungi</taxon>
        <taxon>Dikarya</taxon>
        <taxon>Ascomycota</taxon>
        <taxon>Pezizomycotina</taxon>
        <taxon>Geoglossomycetes</taxon>
        <taxon>Geoglossales</taxon>
        <taxon>Geoglossaceae</taxon>
        <taxon>Glutinoglossum</taxon>
    </lineage>
</organism>
<dbReference type="GO" id="GO:0003697">
    <property type="term" value="F:single-stranded DNA binding"/>
    <property type="evidence" value="ECO:0007669"/>
    <property type="project" value="InterPro"/>
</dbReference>
<feature type="compositionally biased region" description="Basic and acidic residues" evidence="8">
    <location>
        <begin position="185"/>
        <end position="194"/>
    </location>
</feature>
<evidence type="ECO:0000256" key="8">
    <source>
        <dbReference type="SAM" id="MobiDB-lite"/>
    </source>
</evidence>
<feature type="compositionally biased region" description="Polar residues" evidence="8">
    <location>
        <begin position="462"/>
        <end position="471"/>
    </location>
</feature>
<dbReference type="PANTHER" id="PTHR13454:SF11">
    <property type="entry name" value="PROTEIN MCM10 HOMOLOG"/>
    <property type="match status" value="1"/>
</dbReference>
<dbReference type="OrthoDB" id="273123at2759"/>
<evidence type="ECO:0000259" key="10">
    <source>
        <dbReference type="Pfam" id="PF22379"/>
    </source>
</evidence>
<dbReference type="GO" id="GO:0006270">
    <property type="term" value="P:DNA replication initiation"/>
    <property type="evidence" value="ECO:0007669"/>
    <property type="project" value="InterPro"/>
</dbReference>
<feature type="region of interest" description="Disordered" evidence="8">
    <location>
        <begin position="451"/>
        <end position="471"/>
    </location>
</feature>
<dbReference type="PANTHER" id="PTHR13454">
    <property type="entry name" value="PROTEIN MCM10 HOMOLOG"/>
    <property type="match status" value="1"/>
</dbReference>
<evidence type="ECO:0000313" key="11">
    <source>
        <dbReference type="EMBL" id="KAH0542707.1"/>
    </source>
</evidence>
<sequence length="863" mass="93715">MSNDSVADTRWPPKSPHDVLLSTPSGRNRLRQLEGRLSPSPSPLKRTKSTPSFRARARQLLQVGDGIQFEDDEEEDEETLQLQLQAIEARLKLKRLRQAKAKGTTPSSDIENDGRGSSRLSSRAGSVAARASSALEARRGASETAKGLQRTRSQSKVQVPLSPPRQARKVEEPRSPGRVLLGIDKGLRGRDVSLRRAPNLRRGNDENHQSRNSPVVGGLGPARTSSLLTKIEERPKSFNERMAETRVEDRRQKEREQKILRSRSKGFGIDEKELEQYKNAAAAKQESMPPLTTAEQREFGREEVLRAAGAAKAGVLRGGKTVSSLQAGMRIASNDTTTSTSATSTLHSKASSHARSSSSTYPLQPPPALSDDEPASSSTNSQQDHTQFDPFSSFHLSKRILPHGFLTRQLTGKHIYLIPDLLKAVKSPSYDPPDIEGDWVVFGIIGSKSTPLDHKGDGRKTALSTGDGSSKQRGKFMAVTLTDLKWELTLYLFDSAFERFWKLAPGSVIALLNPNIMPPRPGRTDTGCFSLMLNSSDDTLLEIGVARDLTWCKAMQKDGKQCFRWVDKRHTEFCDFHVDARLKKVKAGRMEVNTITAPFAPGGSTKSRFFGGAAGRGRGAPATTGPNPKENGLRSEGAMHNRVTGTYFVTPSVTNRSTAALIDDNDVDPDAFHRGTSRQERLRRRIVERDREREIARKLGESGGGMGSEYLRARTADGKTPGVSTANGDPKTAIERGVQSLTGGRAVEIRLSPIKRKRGASQASGSGPTASSGVGWSFKNVGSMLRKEAVAAVAVPPSGGTQGDKIKEPVRKKTRFVTEKGIREAGRESFGGAAAVTEDEVMGDAGGEEGGDGNDDDDDLDIV</sequence>
<feature type="region of interest" description="Disordered" evidence="8">
    <location>
        <begin position="750"/>
        <end position="776"/>
    </location>
</feature>
<dbReference type="Pfam" id="PF22379">
    <property type="entry name" value="OB_MCM10"/>
    <property type="match status" value="1"/>
</dbReference>
<dbReference type="Gene3D" id="2.40.50.140">
    <property type="entry name" value="Nucleic acid-binding proteins"/>
    <property type="match status" value="1"/>
</dbReference>